<keyword evidence="8" id="KW-1185">Reference proteome</keyword>
<dbReference type="EMBL" id="ML991779">
    <property type="protein sequence ID" value="KAF2237565.1"/>
    <property type="molecule type" value="Genomic_DNA"/>
</dbReference>
<evidence type="ECO:0000256" key="4">
    <source>
        <dbReference type="ARBA" id="ARBA00022824"/>
    </source>
</evidence>
<keyword evidence="6" id="KW-0472">Membrane</keyword>
<protein>
    <recommendedName>
        <fullName evidence="9">DUF676 domain-containing protein</fullName>
    </recommendedName>
</protein>
<evidence type="ECO:0008006" key="9">
    <source>
        <dbReference type="Google" id="ProtNLM"/>
    </source>
</evidence>
<evidence type="ECO:0000256" key="1">
    <source>
        <dbReference type="ARBA" id="ARBA00004173"/>
    </source>
</evidence>
<dbReference type="GO" id="GO:0005739">
    <property type="term" value="C:mitochondrion"/>
    <property type="evidence" value="ECO:0007669"/>
    <property type="project" value="UniProtKB-SubCell"/>
</dbReference>
<dbReference type="GO" id="GO:0016020">
    <property type="term" value="C:membrane"/>
    <property type="evidence" value="ECO:0007669"/>
    <property type="project" value="UniProtKB-SubCell"/>
</dbReference>
<gene>
    <name evidence="7" type="ORF">EV356DRAFT_433129</name>
</gene>
<dbReference type="InterPro" id="IPR052374">
    <property type="entry name" value="SERAC1"/>
</dbReference>
<keyword evidence="4" id="KW-0256">Endoplasmic reticulum</keyword>
<evidence type="ECO:0000313" key="8">
    <source>
        <dbReference type="Proteomes" id="UP000800092"/>
    </source>
</evidence>
<evidence type="ECO:0000256" key="3">
    <source>
        <dbReference type="ARBA" id="ARBA00004370"/>
    </source>
</evidence>
<evidence type="ECO:0000313" key="7">
    <source>
        <dbReference type="EMBL" id="KAF2237565.1"/>
    </source>
</evidence>
<feature type="non-terminal residue" evidence="7">
    <location>
        <position position="253"/>
    </location>
</feature>
<dbReference type="InterPro" id="IPR029058">
    <property type="entry name" value="AB_hydrolase_fold"/>
</dbReference>
<dbReference type="GO" id="GO:0005783">
    <property type="term" value="C:endoplasmic reticulum"/>
    <property type="evidence" value="ECO:0007669"/>
    <property type="project" value="UniProtKB-SubCell"/>
</dbReference>
<accession>A0A6A6HHG2</accession>
<keyword evidence="5" id="KW-0496">Mitochondrion</keyword>
<dbReference type="SUPFAM" id="SSF53474">
    <property type="entry name" value="alpha/beta-Hydrolases"/>
    <property type="match status" value="1"/>
</dbReference>
<sequence>LLRIIFIHGLAGHLEKTWTAGNATVPWPQTLLPAKVSNARILTFGYDAVVTDWRGVVSKSRIGNHALNLLNAVATYRDNDDTNDRPVIFVYHSLGGLVCEDTLFLTRQRPERHPQRVADLTCGIVFLGTPHHGSGLAKWAEMLAKSLGLLKQTNPQILGALNDDSEVLARIQDGFHAMIRSRSQNGLRPIEITCFYEELPLPGIGTVVPSHSAILPGYNSIGIRQNHMEMTKFEHEGDPGFEAVAGELRRWIK</sequence>
<dbReference type="Gene3D" id="3.40.50.1820">
    <property type="entry name" value="alpha/beta hydrolase"/>
    <property type="match status" value="1"/>
</dbReference>
<dbReference type="PANTHER" id="PTHR48182:SF2">
    <property type="entry name" value="PROTEIN SERAC1"/>
    <property type="match status" value="1"/>
</dbReference>
<evidence type="ECO:0000256" key="2">
    <source>
        <dbReference type="ARBA" id="ARBA00004240"/>
    </source>
</evidence>
<comment type="subcellular location">
    <subcellularLocation>
        <location evidence="2">Endoplasmic reticulum</location>
    </subcellularLocation>
    <subcellularLocation>
        <location evidence="3">Membrane</location>
    </subcellularLocation>
    <subcellularLocation>
        <location evidence="1">Mitochondrion</location>
    </subcellularLocation>
</comment>
<evidence type="ECO:0000256" key="6">
    <source>
        <dbReference type="ARBA" id="ARBA00023136"/>
    </source>
</evidence>
<evidence type="ECO:0000256" key="5">
    <source>
        <dbReference type="ARBA" id="ARBA00023128"/>
    </source>
</evidence>
<proteinExistence type="predicted"/>
<organism evidence="7 8">
    <name type="scientific">Viridothelium virens</name>
    <name type="common">Speckled blister lichen</name>
    <name type="synonym">Trypethelium virens</name>
    <dbReference type="NCBI Taxonomy" id="1048519"/>
    <lineage>
        <taxon>Eukaryota</taxon>
        <taxon>Fungi</taxon>
        <taxon>Dikarya</taxon>
        <taxon>Ascomycota</taxon>
        <taxon>Pezizomycotina</taxon>
        <taxon>Dothideomycetes</taxon>
        <taxon>Dothideomycetes incertae sedis</taxon>
        <taxon>Trypetheliales</taxon>
        <taxon>Trypetheliaceae</taxon>
        <taxon>Viridothelium</taxon>
    </lineage>
</organism>
<reference evidence="7" key="1">
    <citation type="journal article" date="2020" name="Stud. Mycol.">
        <title>101 Dothideomycetes genomes: a test case for predicting lifestyles and emergence of pathogens.</title>
        <authorList>
            <person name="Haridas S."/>
            <person name="Albert R."/>
            <person name="Binder M."/>
            <person name="Bloem J."/>
            <person name="Labutti K."/>
            <person name="Salamov A."/>
            <person name="Andreopoulos B."/>
            <person name="Baker S."/>
            <person name="Barry K."/>
            <person name="Bills G."/>
            <person name="Bluhm B."/>
            <person name="Cannon C."/>
            <person name="Castanera R."/>
            <person name="Culley D."/>
            <person name="Daum C."/>
            <person name="Ezra D."/>
            <person name="Gonzalez J."/>
            <person name="Henrissat B."/>
            <person name="Kuo A."/>
            <person name="Liang C."/>
            <person name="Lipzen A."/>
            <person name="Lutzoni F."/>
            <person name="Magnuson J."/>
            <person name="Mondo S."/>
            <person name="Nolan M."/>
            <person name="Ohm R."/>
            <person name="Pangilinan J."/>
            <person name="Park H.-J."/>
            <person name="Ramirez L."/>
            <person name="Alfaro M."/>
            <person name="Sun H."/>
            <person name="Tritt A."/>
            <person name="Yoshinaga Y."/>
            <person name="Zwiers L.-H."/>
            <person name="Turgeon B."/>
            <person name="Goodwin S."/>
            <person name="Spatafora J."/>
            <person name="Crous P."/>
            <person name="Grigoriev I."/>
        </authorList>
    </citation>
    <scope>NUCLEOTIDE SEQUENCE</scope>
    <source>
        <strain evidence="7">Tuck. ex Michener</strain>
    </source>
</reference>
<dbReference type="AlphaFoldDB" id="A0A6A6HHG2"/>
<dbReference type="Proteomes" id="UP000800092">
    <property type="component" value="Unassembled WGS sequence"/>
</dbReference>
<dbReference type="OrthoDB" id="427518at2759"/>
<name>A0A6A6HHG2_VIRVR</name>
<feature type="non-terminal residue" evidence="7">
    <location>
        <position position="1"/>
    </location>
</feature>
<dbReference type="PANTHER" id="PTHR48182">
    <property type="entry name" value="PROTEIN SERAC1"/>
    <property type="match status" value="1"/>
</dbReference>